<evidence type="ECO:0000313" key="5">
    <source>
        <dbReference type="Proteomes" id="UP000284779"/>
    </source>
</evidence>
<gene>
    <name evidence="4" type="ORF">DW652_10310</name>
    <name evidence="3" type="ORF">DW944_06025</name>
</gene>
<dbReference type="AlphaFoldDB" id="A0A413R8P8"/>
<reference evidence="5 6" key="1">
    <citation type="submission" date="2018-08" db="EMBL/GenBank/DDBJ databases">
        <title>A genome reference for cultivated species of the human gut microbiota.</title>
        <authorList>
            <person name="Zou Y."/>
            <person name="Xue W."/>
            <person name="Luo G."/>
        </authorList>
    </citation>
    <scope>NUCLEOTIDE SEQUENCE [LARGE SCALE GENOMIC DNA]</scope>
    <source>
        <strain evidence="4 6">AM23-22</strain>
        <strain evidence="3 5">AM44-11BH</strain>
    </source>
</reference>
<feature type="transmembrane region" description="Helical" evidence="1">
    <location>
        <begin position="38"/>
        <end position="57"/>
    </location>
</feature>
<dbReference type="InterPro" id="IPR052354">
    <property type="entry name" value="Cell_Wall_Dynamics_Protein"/>
</dbReference>
<evidence type="ECO:0000313" key="6">
    <source>
        <dbReference type="Proteomes" id="UP000286186"/>
    </source>
</evidence>
<evidence type="ECO:0000259" key="2">
    <source>
        <dbReference type="PROSITE" id="PS51781"/>
    </source>
</evidence>
<feature type="domain" description="SH3b" evidence="2">
    <location>
        <begin position="91"/>
        <end position="153"/>
    </location>
</feature>
<evidence type="ECO:0000256" key="1">
    <source>
        <dbReference type="SAM" id="Phobius"/>
    </source>
</evidence>
<dbReference type="Proteomes" id="UP000284779">
    <property type="component" value="Unassembled WGS sequence"/>
</dbReference>
<dbReference type="PANTHER" id="PTHR34408">
    <property type="entry name" value="FAMILY PROTEIN, PUTATIVE-RELATED"/>
    <property type="match status" value="1"/>
</dbReference>
<dbReference type="RefSeq" id="WP_005361694.1">
    <property type="nucleotide sequence ID" value="NZ_CATWJF010000013.1"/>
</dbReference>
<keyword evidence="1" id="KW-0472">Membrane</keyword>
<dbReference type="Pfam" id="PF08239">
    <property type="entry name" value="SH3_3"/>
    <property type="match status" value="1"/>
</dbReference>
<evidence type="ECO:0000313" key="3">
    <source>
        <dbReference type="EMBL" id="RHA18627.1"/>
    </source>
</evidence>
<dbReference type="EMBL" id="QRHR01000011">
    <property type="protein sequence ID" value="RHF87810.1"/>
    <property type="molecule type" value="Genomic_DNA"/>
</dbReference>
<proteinExistence type="predicted"/>
<dbReference type="Gene3D" id="2.30.30.40">
    <property type="entry name" value="SH3 Domains"/>
    <property type="match status" value="1"/>
</dbReference>
<dbReference type="InterPro" id="IPR003646">
    <property type="entry name" value="SH3-like_bac-type"/>
</dbReference>
<dbReference type="Proteomes" id="UP000286186">
    <property type="component" value="Unassembled WGS sequence"/>
</dbReference>
<sequence>MPGTNNEATRKEEVKKIVENRRRKAELIREQQIKKRNTIIAIGVGILVVLILVMVLAKSCSSGKKPAKTSATTAKQITTVAQTTVQETTTAEEYMYTTDVLNLRKSASAKSKLITQIGAGKKVQVISENGKWCQIKYGKDTGYVMKKYLSYSNMLD</sequence>
<protein>
    <submittedName>
        <fullName evidence="3">SH3 domain-containing protein</fullName>
    </submittedName>
</protein>
<dbReference type="EMBL" id="QSFD01000005">
    <property type="protein sequence ID" value="RHA18627.1"/>
    <property type="molecule type" value="Genomic_DNA"/>
</dbReference>
<accession>A0A413R8P8</accession>
<keyword evidence="1" id="KW-1133">Transmembrane helix</keyword>
<dbReference type="SMART" id="SM00287">
    <property type="entry name" value="SH3b"/>
    <property type="match status" value="1"/>
</dbReference>
<dbReference type="PROSITE" id="PS51781">
    <property type="entry name" value="SH3B"/>
    <property type="match status" value="1"/>
</dbReference>
<keyword evidence="5" id="KW-1185">Reference proteome</keyword>
<comment type="caution">
    <text evidence="3">The sequence shown here is derived from an EMBL/GenBank/DDBJ whole genome shotgun (WGS) entry which is preliminary data.</text>
</comment>
<name>A0A413R8P8_9FIRM</name>
<evidence type="ECO:0000313" key="4">
    <source>
        <dbReference type="EMBL" id="RHF87810.1"/>
    </source>
</evidence>
<organism evidence="3 5">
    <name type="scientific">Eubacterium ventriosum</name>
    <dbReference type="NCBI Taxonomy" id="39496"/>
    <lineage>
        <taxon>Bacteria</taxon>
        <taxon>Bacillati</taxon>
        <taxon>Bacillota</taxon>
        <taxon>Clostridia</taxon>
        <taxon>Eubacteriales</taxon>
        <taxon>Eubacteriaceae</taxon>
        <taxon>Eubacterium</taxon>
    </lineage>
</organism>
<keyword evidence="1" id="KW-0812">Transmembrane</keyword>